<reference evidence="1 2" key="1">
    <citation type="journal article" date="2022" name="bioRxiv">
        <title>The genome of the oomycete Peronosclerospora sorghi, a cosmopolitan pathogen of maize and sorghum, is inflated with dispersed pseudogenes.</title>
        <authorList>
            <person name="Fletcher K."/>
            <person name="Martin F."/>
            <person name="Isakeit T."/>
            <person name="Cavanaugh K."/>
            <person name="Magill C."/>
            <person name="Michelmore R."/>
        </authorList>
    </citation>
    <scope>NUCLEOTIDE SEQUENCE [LARGE SCALE GENOMIC DNA]</scope>
    <source>
        <strain evidence="1">P6</strain>
    </source>
</reference>
<accession>A0ACC0WQ98</accession>
<gene>
    <name evidence="1" type="ORF">PsorP6_015815</name>
</gene>
<evidence type="ECO:0000313" key="2">
    <source>
        <dbReference type="Proteomes" id="UP001163321"/>
    </source>
</evidence>
<organism evidence="1 2">
    <name type="scientific">Peronosclerospora sorghi</name>
    <dbReference type="NCBI Taxonomy" id="230839"/>
    <lineage>
        <taxon>Eukaryota</taxon>
        <taxon>Sar</taxon>
        <taxon>Stramenopiles</taxon>
        <taxon>Oomycota</taxon>
        <taxon>Peronosporomycetes</taxon>
        <taxon>Peronosporales</taxon>
        <taxon>Peronosporaceae</taxon>
        <taxon>Peronosclerospora</taxon>
    </lineage>
</organism>
<evidence type="ECO:0000313" key="1">
    <source>
        <dbReference type="EMBL" id="KAI9920486.1"/>
    </source>
</evidence>
<protein>
    <submittedName>
        <fullName evidence="1">Uncharacterized protein</fullName>
    </submittedName>
</protein>
<proteinExistence type="predicted"/>
<dbReference type="Proteomes" id="UP001163321">
    <property type="component" value="Chromosome 10"/>
</dbReference>
<comment type="caution">
    <text evidence="1">The sequence shown here is derived from an EMBL/GenBank/DDBJ whole genome shotgun (WGS) entry which is preliminary data.</text>
</comment>
<name>A0ACC0WQ98_9STRA</name>
<keyword evidence="2" id="KW-1185">Reference proteome</keyword>
<dbReference type="EMBL" id="CM047589">
    <property type="protein sequence ID" value="KAI9920486.1"/>
    <property type="molecule type" value="Genomic_DNA"/>
</dbReference>
<sequence length="159" mass="18048">MEAEQANQTQPCPSSCVDIAPPSEMGIPVKDPHEVLIQRERVSDCLVKLTTVKDCPVELQLADSIKDEEYPVAEIKNALLPEPVDHSMVFYQWPPQLYERKTLWFVPRSFGRAMENKPVVYWMHIKLRVTQGNYGLEAAIMLSRRLAAPLVVVCSSKLI</sequence>